<protein>
    <recommendedName>
        <fullName evidence="7">Type II secretion system protein</fullName>
    </recommendedName>
</protein>
<dbReference type="Pfam" id="PF07963">
    <property type="entry name" value="N_methyl"/>
    <property type="match status" value="1"/>
</dbReference>
<evidence type="ECO:0008006" key="7">
    <source>
        <dbReference type="Google" id="ProtNLM"/>
    </source>
</evidence>
<evidence type="ECO:0000313" key="5">
    <source>
        <dbReference type="EMBL" id="ABS61051.1"/>
    </source>
</evidence>
<keyword evidence="6" id="KW-1185">Reference proteome</keyword>
<reference evidence="5 6" key="1">
    <citation type="submission" date="2007-07" db="EMBL/GenBank/DDBJ databases">
        <title>Complete sequence of Fervidobacterium nodosum Rt17-B1.</title>
        <authorList>
            <consortium name="US DOE Joint Genome Institute"/>
            <person name="Copeland A."/>
            <person name="Lucas S."/>
            <person name="Lapidus A."/>
            <person name="Barry K."/>
            <person name="Glavina del Rio T."/>
            <person name="Dalin E."/>
            <person name="Tice H."/>
            <person name="Pitluck S."/>
            <person name="Saunders E."/>
            <person name="Brettin T."/>
            <person name="Bruce D."/>
            <person name="Detter J.C."/>
            <person name="Han C."/>
            <person name="Schmutz J."/>
            <person name="Larimer F."/>
            <person name="Land M."/>
            <person name="Hauser L."/>
            <person name="Kyrpides N."/>
            <person name="Mikhailova N."/>
            <person name="Nelson K."/>
            <person name="Gogarten J.P."/>
            <person name="Noll K."/>
            <person name="Richardson P."/>
        </authorList>
    </citation>
    <scope>NUCLEOTIDE SEQUENCE [LARGE SCALE GENOMIC DNA]</scope>
    <source>
        <strain evidence="6">ATCC 35602 / DSM 5306 / Rt17-B1</strain>
    </source>
</reference>
<proteinExistence type="predicted"/>
<sequence length="133" mass="14840">MKKGFTLIELLIVLSIIAALMSVATPVGINALAQAKATNVAGNFRTLYQAVVQMLMLEQNPPTSGDILDYLVKNNYISTKPNGFEITYKVENGKEFYRIRYINSDVDVLKVKSVNTMISLDESNKLIIDIPRK</sequence>
<dbReference type="NCBIfam" id="TIGR02532">
    <property type="entry name" value="IV_pilin_GFxxxE"/>
    <property type="match status" value="1"/>
</dbReference>
<dbReference type="Proteomes" id="UP000002415">
    <property type="component" value="Chromosome"/>
</dbReference>
<dbReference type="EMBL" id="CP000771">
    <property type="protein sequence ID" value="ABS61051.1"/>
    <property type="molecule type" value="Genomic_DNA"/>
</dbReference>
<dbReference type="Gene3D" id="3.30.700.10">
    <property type="entry name" value="Glycoprotein, Type 4 Pilin"/>
    <property type="match status" value="1"/>
</dbReference>
<evidence type="ECO:0000256" key="3">
    <source>
        <dbReference type="ARBA" id="ARBA00022764"/>
    </source>
</evidence>
<dbReference type="SUPFAM" id="SSF54523">
    <property type="entry name" value="Pili subunits"/>
    <property type="match status" value="1"/>
</dbReference>
<gene>
    <name evidence="5" type="ordered locus">Fnod_1204</name>
</gene>
<keyword evidence="3" id="KW-0574">Periplasm</keyword>
<dbReference type="PROSITE" id="PS00409">
    <property type="entry name" value="PROKAR_NTER_METHYL"/>
    <property type="match status" value="1"/>
</dbReference>
<dbReference type="GO" id="GO:0042597">
    <property type="term" value="C:periplasmic space"/>
    <property type="evidence" value="ECO:0007669"/>
    <property type="project" value="UniProtKB-SubCell"/>
</dbReference>
<evidence type="ECO:0000256" key="1">
    <source>
        <dbReference type="ARBA" id="ARBA00004203"/>
    </source>
</evidence>
<dbReference type="KEGG" id="fno:Fnod_1204"/>
<dbReference type="STRING" id="381764.Fnod_1204"/>
<evidence type="ECO:0000313" key="6">
    <source>
        <dbReference type="Proteomes" id="UP000002415"/>
    </source>
</evidence>
<reference evidence="5 6" key="2">
    <citation type="journal article" date="2009" name="Proc. Natl. Acad. Sci. U.S.A.">
        <title>On the chimeric nature, thermophilic origin, and phylogenetic placement of the Thermotogales.</title>
        <authorList>
            <person name="Zhaxybayeva O."/>
            <person name="Swithers K.S."/>
            <person name="Lapierre P."/>
            <person name="Fournier G.P."/>
            <person name="Bickhart D.M."/>
            <person name="DeBoy R.T."/>
            <person name="Nelson K.E."/>
            <person name="Nesbo C.L."/>
            <person name="Doolittle W.F."/>
            <person name="Gogarten J.P."/>
            <person name="Noll K.M."/>
        </authorList>
    </citation>
    <scope>NUCLEOTIDE SEQUENCE [LARGE SCALE GENOMIC DNA]</scope>
    <source>
        <strain evidence="6">ATCC 35602 / DSM 5306 / Rt17-B1</strain>
    </source>
</reference>
<keyword evidence="4" id="KW-0998">Cell outer membrane</keyword>
<organism evidence="5 6">
    <name type="scientific">Fervidobacterium nodosum (strain ATCC 35602 / DSM 5306 / Rt17-B1)</name>
    <dbReference type="NCBI Taxonomy" id="381764"/>
    <lineage>
        <taxon>Bacteria</taxon>
        <taxon>Thermotogati</taxon>
        <taxon>Thermotogota</taxon>
        <taxon>Thermotogae</taxon>
        <taxon>Thermotogales</taxon>
        <taxon>Fervidobacteriaceae</taxon>
        <taxon>Fervidobacterium</taxon>
    </lineage>
</organism>
<keyword evidence="4" id="KW-0472">Membrane</keyword>
<evidence type="ECO:0000256" key="2">
    <source>
        <dbReference type="ARBA" id="ARBA00004418"/>
    </source>
</evidence>
<dbReference type="HOGENOM" id="CLU_149241_0_0_0"/>
<dbReference type="InterPro" id="IPR012902">
    <property type="entry name" value="N_methyl_site"/>
</dbReference>
<dbReference type="OrthoDB" id="9795612at2"/>
<name>A7HMB8_FERNB</name>
<dbReference type="eggNOG" id="COG2165">
    <property type="taxonomic scope" value="Bacteria"/>
</dbReference>
<dbReference type="InterPro" id="IPR045584">
    <property type="entry name" value="Pilin-like"/>
</dbReference>
<accession>A7HMB8</accession>
<comment type="subcellular location">
    <subcellularLocation>
        <location evidence="1">Cell outer membrane</location>
        <topology evidence="1">Single-pass membrane protein</topology>
    </subcellularLocation>
    <subcellularLocation>
        <location evidence="2">Periplasm</location>
    </subcellularLocation>
</comment>
<dbReference type="AlphaFoldDB" id="A7HMB8"/>
<evidence type="ECO:0000256" key="4">
    <source>
        <dbReference type="ARBA" id="ARBA00023237"/>
    </source>
</evidence>
<dbReference type="GO" id="GO:0009279">
    <property type="term" value="C:cell outer membrane"/>
    <property type="evidence" value="ECO:0007669"/>
    <property type="project" value="UniProtKB-SubCell"/>
</dbReference>